<organism evidence="2 3">
    <name type="scientific">Kribbella deserti</name>
    <dbReference type="NCBI Taxonomy" id="1926257"/>
    <lineage>
        <taxon>Bacteria</taxon>
        <taxon>Bacillati</taxon>
        <taxon>Actinomycetota</taxon>
        <taxon>Actinomycetes</taxon>
        <taxon>Propionibacteriales</taxon>
        <taxon>Kribbellaceae</taxon>
        <taxon>Kribbella</taxon>
    </lineage>
</organism>
<name>A0ABV6QQY2_9ACTN</name>
<evidence type="ECO:0000313" key="2">
    <source>
        <dbReference type="EMBL" id="MFC0627045.1"/>
    </source>
</evidence>
<gene>
    <name evidence="2" type="ORF">ACFFGN_23390</name>
</gene>
<dbReference type="RefSeq" id="WP_380051286.1">
    <property type="nucleotide sequence ID" value="NZ_JBHLTC010000030.1"/>
</dbReference>
<dbReference type="InterPro" id="IPR000073">
    <property type="entry name" value="AB_hydrolase_1"/>
</dbReference>
<dbReference type="Gene3D" id="3.40.50.1820">
    <property type="entry name" value="alpha/beta hydrolase"/>
    <property type="match status" value="1"/>
</dbReference>
<evidence type="ECO:0000313" key="3">
    <source>
        <dbReference type="Proteomes" id="UP001589890"/>
    </source>
</evidence>
<dbReference type="PANTHER" id="PTHR43798">
    <property type="entry name" value="MONOACYLGLYCEROL LIPASE"/>
    <property type="match status" value="1"/>
</dbReference>
<dbReference type="InterPro" id="IPR029058">
    <property type="entry name" value="AB_hydrolase_fold"/>
</dbReference>
<dbReference type="InterPro" id="IPR050266">
    <property type="entry name" value="AB_hydrolase_sf"/>
</dbReference>
<sequence>MTRARRWIVLPGLAETAEEFAGVIDLLPESYDVQVVDPWLVPVTASVDELRTATGVDGSEPIGLVGHSIGGLAALRWALTRPTEVDRLVLVDTSLADETGHRLLYPGRIGDRLVRRGLRALGHVGLPALVGPVVRGWLLRMSTETDRDPLHRATVRERYGSPGSWVQFWDELSASWPMAVEVARLLESPVIAPPTVQLVGVGPRSARCHLGPQRVLAARLKAALRTLPDSAHLVHLDRPDAIAKAILAP</sequence>
<dbReference type="GO" id="GO:0016787">
    <property type="term" value="F:hydrolase activity"/>
    <property type="evidence" value="ECO:0007669"/>
    <property type="project" value="UniProtKB-KW"/>
</dbReference>
<keyword evidence="2" id="KW-0378">Hydrolase</keyword>
<reference evidence="2 3" key="1">
    <citation type="submission" date="2024-09" db="EMBL/GenBank/DDBJ databases">
        <authorList>
            <person name="Sun Q."/>
            <person name="Mori K."/>
        </authorList>
    </citation>
    <scope>NUCLEOTIDE SEQUENCE [LARGE SCALE GENOMIC DNA]</scope>
    <source>
        <strain evidence="2 3">CGMCC 1.15906</strain>
    </source>
</reference>
<keyword evidence="3" id="KW-1185">Reference proteome</keyword>
<proteinExistence type="predicted"/>
<protein>
    <submittedName>
        <fullName evidence="2">Alpha/beta fold hydrolase</fullName>
    </submittedName>
</protein>
<evidence type="ECO:0000259" key="1">
    <source>
        <dbReference type="Pfam" id="PF12697"/>
    </source>
</evidence>
<dbReference type="Proteomes" id="UP001589890">
    <property type="component" value="Unassembled WGS sequence"/>
</dbReference>
<dbReference type="Pfam" id="PF12697">
    <property type="entry name" value="Abhydrolase_6"/>
    <property type="match status" value="1"/>
</dbReference>
<feature type="domain" description="AB hydrolase-1" evidence="1">
    <location>
        <begin position="43"/>
        <end position="245"/>
    </location>
</feature>
<accession>A0ABV6QQY2</accession>
<comment type="caution">
    <text evidence="2">The sequence shown here is derived from an EMBL/GenBank/DDBJ whole genome shotgun (WGS) entry which is preliminary data.</text>
</comment>
<dbReference type="EMBL" id="JBHLTC010000030">
    <property type="protein sequence ID" value="MFC0627045.1"/>
    <property type="molecule type" value="Genomic_DNA"/>
</dbReference>
<dbReference type="SUPFAM" id="SSF53474">
    <property type="entry name" value="alpha/beta-Hydrolases"/>
    <property type="match status" value="1"/>
</dbReference>
<dbReference type="PANTHER" id="PTHR43798:SF33">
    <property type="entry name" value="HYDROLASE, PUTATIVE (AFU_ORTHOLOGUE AFUA_2G14860)-RELATED"/>
    <property type="match status" value="1"/>
</dbReference>